<keyword evidence="3" id="KW-1185">Reference proteome</keyword>
<dbReference type="EMBL" id="JBHSOH010000015">
    <property type="protein sequence ID" value="MFC5849180.1"/>
    <property type="molecule type" value="Genomic_DNA"/>
</dbReference>
<protein>
    <submittedName>
        <fullName evidence="2">Uncharacterized protein</fullName>
    </submittedName>
</protein>
<evidence type="ECO:0000256" key="1">
    <source>
        <dbReference type="SAM" id="MobiDB-lite"/>
    </source>
</evidence>
<accession>A0ABW1DLN6</accession>
<evidence type="ECO:0000313" key="3">
    <source>
        <dbReference type="Proteomes" id="UP001595979"/>
    </source>
</evidence>
<gene>
    <name evidence="2" type="ORF">ACFPQ6_12760</name>
</gene>
<evidence type="ECO:0000313" key="2">
    <source>
        <dbReference type="EMBL" id="MFC5849180.1"/>
    </source>
</evidence>
<organism evidence="2 3">
    <name type="scientific">Deinococcus petrolearius</name>
    <dbReference type="NCBI Taxonomy" id="1751295"/>
    <lineage>
        <taxon>Bacteria</taxon>
        <taxon>Thermotogati</taxon>
        <taxon>Deinococcota</taxon>
        <taxon>Deinococci</taxon>
        <taxon>Deinococcales</taxon>
        <taxon>Deinococcaceae</taxon>
        <taxon>Deinococcus</taxon>
    </lineage>
</organism>
<reference evidence="3" key="1">
    <citation type="journal article" date="2019" name="Int. J. Syst. Evol. Microbiol.">
        <title>The Global Catalogue of Microorganisms (GCM) 10K type strain sequencing project: providing services to taxonomists for standard genome sequencing and annotation.</title>
        <authorList>
            <consortium name="The Broad Institute Genomics Platform"/>
            <consortium name="The Broad Institute Genome Sequencing Center for Infectious Disease"/>
            <person name="Wu L."/>
            <person name="Ma J."/>
        </authorList>
    </citation>
    <scope>NUCLEOTIDE SEQUENCE [LARGE SCALE GENOMIC DNA]</scope>
    <source>
        <strain evidence="3">CGMCC 1.15053</strain>
    </source>
</reference>
<dbReference type="Proteomes" id="UP001595979">
    <property type="component" value="Unassembled WGS sequence"/>
</dbReference>
<feature type="region of interest" description="Disordered" evidence="1">
    <location>
        <begin position="443"/>
        <end position="475"/>
    </location>
</feature>
<name>A0ABW1DLN6_9DEIO</name>
<sequence length="475" mass="50440">MTASPSKPIRNPFKNAQILVIDEGQSTLVSSKGKTQITQGPDLTTLPGKSSGPVVVIDLAARTELAYAPMAEYTQAEVLGGLALDASAYTNKRENSEIYLGAVPTVSDQGETAALLGYITRTSYATLGQDIQRAGLRMTALIPGLAVAAQALLPDGIGTFLVEVYKEAYTVLLLEDGKILGRVRDYYRSDNPAQDVKKSLDALAKSEMLQEVQRVVLLGDPTLSEDVRITLLQEIPDIEVLTFSPTSLAHALHQTGALFAIRGKAESQATKASWWPLVAGVALGLLPYGILSALNAGTSRQLQQTRDQIAAIQPQLAEGRTLESEIARVRDVKAKAAAITDSRVDWQRALADLVGQLPQNGGQPTALFTRMTTDLPAPVAPTIPASTPAADGTTTTPVVTPIPAPSIPLPTYQLEFKAASRAAANALITNLEQTYVLDTQTLTRNPDGSWRIQANATTKPESTPPAATTATSETP</sequence>
<feature type="compositionally biased region" description="Low complexity" evidence="1">
    <location>
        <begin position="456"/>
        <end position="475"/>
    </location>
</feature>
<proteinExistence type="predicted"/>
<dbReference type="RefSeq" id="WP_380050006.1">
    <property type="nucleotide sequence ID" value="NZ_JBHSOH010000015.1"/>
</dbReference>
<comment type="caution">
    <text evidence="2">The sequence shown here is derived from an EMBL/GenBank/DDBJ whole genome shotgun (WGS) entry which is preliminary data.</text>
</comment>